<keyword evidence="3" id="KW-0274">FAD</keyword>
<gene>
    <name evidence="6" type="ORF">IWX46DRAFT_301304</name>
</gene>
<evidence type="ECO:0000256" key="2">
    <source>
        <dbReference type="ARBA" id="ARBA00022630"/>
    </source>
</evidence>
<feature type="region of interest" description="Disordered" evidence="5">
    <location>
        <begin position="409"/>
        <end position="428"/>
    </location>
</feature>
<dbReference type="Gene3D" id="3.50.50.60">
    <property type="entry name" value="FAD/NAD(P)-binding domain"/>
    <property type="match status" value="3"/>
</dbReference>
<accession>A0ABR1LJU7</accession>
<evidence type="ECO:0000256" key="3">
    <source>
        <dbReference type="ARBA" id="ARBA00022827"/>
    </source>
</evidence>
<keyword evidence="7" id="KW-1185">Reference proteome</keyword>
<name>A0ABR1LJU7_9PEZI</name>
<dbReference type="InterPro" id="IPR051209">
    <property type="entry name" value="FAD-bind_Monooxygenase_sf"/>
</dbReference>
<keyword evidence="2" id="KW-0285">Flavoprotein</keyword>
<dbReference type="InterPro" id="IPR036188">
    <property type="entry name" value="FAD/NAD-bd_sf"/>
</dbReference>
<feature type="compositionally biased region" description="Polar residues" evidence="5">
    <location>
        <begin position="418"/>
        <end position="428"/>
    </location>
</feature>
<evidence type="ECO:0000313" key="6">
    <source>
        <dbReference type="EMBL" id="KAK7535491.1"/>
    </source>
</evidence>
<reference evidence="6 7" key="1">
    <citation type="submission" date="2024-04" db="EMBL/GenBank/DDBJ databases">
        <title>Phyllosticta paracitricarpa is synonymous to the EU quarantine fungus P. citricarpa based on phylogenomic analyses.</title>
        <authorList>
            <consortium name="Lawrence Berkeley National Laboratory"/>
            <person name="Van Ingen-Buijs V.A."/>
            <person name="Van Westerhoven A.C."/>
            <person name="Haridas S."/>
            <person name="Skiadas P."/>
            <person name="Martin F."/>
            <person name="Groenewald J.Z."/>
            <person name="Crous P.W."/>
            <person name="Seidl M.F."/>
        </authorList>
    </citation>
    <scope>NUCLEOTIDE SEQUENCE [LARGE SCALE GENOMIC DNA]</scope>
    <source>
        <strain evidence="6 7">CBS 122670</strain>
    </source>
</reference>
<sequence>MLFTPSATDPALKGPPSSIYRVEDYQSRASYRTSEDWATKSASSRQNSYTFIPVAIIGAGESGIAAACQLKEQVGGFDQFRVFERQAGVGGTWWINRYPGVACDIPALFYSFSFAQNPYWSSSCPPGSEIFDYLNRVCSRYRIVDKIQLNTDVVSCVWLEDERVWELELRHLVQGMGDLSVKDRRKVIEEKGETAVFCGREVIRAKVVLSCVGGLVEPRGWPDQIPGEKRFQGSIFHSARWNYDVDLKDKDVVVVGTGCSAAQFVPLLTKSLGAKRVTQIMRSPPWVVKRGSSGGKESTWDKWEPWLFAHVPGFQRALRTLMAAALEWSLRLFRNGEWNQKERAKVEAHLLKHMKRTVPEKYHDMLTPDYGIGCKRRIYDVHWFPSLQDEERMELTTQPLTSVEEKTVTIGPGRTHPPMSNTESTAPTDQRTIPADVIILANGFEATRWLHPLQVTGRNGTDLVREMDARGGPQAYLGTAMDGFPNFFLIFGPNTASGHTSAILATENMVGHALKFVKPILCGDVETVEVKKRAEMEYTRDIQASLKNTVWMSGGCSSYYFDHETRWNSTMYPYTQMWFTLRCMFPKYSDWDVRYTRQGLIKLFLWKGARALLLAVFLLGLWRARLADGWLAGLWAQTGLLMQQVVGIGRLATGPWRRP</sequence>
<evidence type="ECO:0000313" key="7">
    <source>
        <dbReference type="Proteomes" id="UP001365128"/>
    </source>
</evidence>
<keyword evidence="4" id="KW-0560">Oxidoreductase</keyword>
<comment type="similarity">
    <text evidence="1">Belongs to the FAD-binding monooxygenase family.</text>
</comment>
<evidence type="ECO:0000256" key="1">
    <source>
        <dbReference type="ARBA" id="ARBA00010139"/>
    </source>
</evidence>
<dbReference type="SUPFAM" id="SSF51905">
    <property type="entry name" value="FAD/NAD(P)-binding domain"/>
    <property type="match status" value="3"/>
</dbReference>
<organism evidence="6 7">
    <name type="scientific">Phyllosticta citricarpa</name>
    <dbReference type="NCBI Taxonomy" id="55181"/>
    <lineage>
        <taxon>Eukaryota</taxon>
        <taxon>Fungi</taxon>
        <taxon>Dikarya</taxon>
        <taxon>Ascomycota</taxon>
        <taxon>Pezizomycotina</taxon>
        <taxon>Dothideomycetes</taxon>
        <taxon>Dothideomycetes incertae sedis</taxon>
        <taxon>Botryosphaeriales</taxon>
        <taxon>Phyllostictaceae</taxon>
        <taxon>Phyllosticta</taxon>
    </lineage>
</organism>
<dbReference type="PANTHER" id="PTHR42877:SF10">
    <property type="entry name" value="L-ORNITHINE N(5)-OXYGENASE"/>
    <property type="match status" value="1"/>
</dbReference>
<dbReference type="Proteomes" id="UP001365128">
    <property type="component" value="Unassembled WGS sequence"/>
</dbReference>
<proteinExistence type="inferred from homology"/>
<evidence type="ECO:0000256" key="5">
    <source>
        <dbReference type="SAM" id="MobiDB-lite"/>
    </source>
</evidence>
<dbReference type="Pfam" id="PF00743">
    <property type="entry name" value="FMO-like"/>
    <property type="match status" value="1"/>
</dbReference>
<dbReference type="PRINTS" id="PR00419">
    <property type="entry name" value="ADXRDTASE"/>
</dbReference>
<dbReference type="EMBL" id="JBBPDW010000040">
    <property type="protein sequence ID" value="KAK7535491.1"/>
    <property type="molecule type" value="Genomic_DNA"/>
</dbReference>
<dbReference type="InterPro" id="IPR020946">
    <property type="entry name" value="Flavin_mOase-like"/>
</dbReference>
<evidence type="ECO:0000256" key="4">
    <source>
        <dbReference type="ARBA" id="ARBA00023002"/>
    </source>
</evidence>
<protein>
    <submittedName>
        <fullName evidence="6">Uncharacterized protein</fullName>
    </submittedName>
</protein>
<dbReference type="PANTHER" id="PTHR42877">
    <property type="entry name" value="L-ORNITHINE N(5)-MONOOXYGENASE-RELATED"/>
    <property type="match status" value="1"/>
</dbReference>
<comment type="caution">
    <text evidence="6">The sequence shown here is derived from an EMBL/GenBank/DDBJ whole genome shotgun (WGS) entry which is preliminary data.</text>
</comment>